<dbReference type="EMBL" id="JAHCMY010000004">
    <property type="protein sequence ID" value="MBS9524251.1"/>
    <property type="molecule type" value="Genomic_DNA"/>
</dbReference>
<evidence type="ECO:0000313" key="2">
    <source>
        <dbReference type="EMBL" id="MBS9524251.1"/>
    </source>
</evidence>
<keyword evidence="2" id="KW-0456">Lyase</keyword>
<evidence type="ECO:0000313" key="3">
    <source>
        <dbReference type="Proteomes" id="UP001319104"/>
    </source>
</evidence>
<dbReference type="GO" id="GO:0016829">
    <property type="term" value="F:lyase activity"/>
    <property type="evidence" value="ECO:0007669"/>
    <property type="project" value="UniProtKB-KW"/>
</dbReference>
<evidence type="ECO:0000256" key="1">
    <source>
        <dbReference type="SAM" id="MobiDB-lite"/>
    </source>
</evidence>
<feature type="compositionally biased region" description="Low complexity" evidence="1">
    <location>
        <begin position="272"/>
        <end position="301"/>
    </location>
</feature>
<dbReference type="InterPro" id="IPR025975">
    <property type="entry name" value="Polysacc_lyase"/>
</dbReference>
<protein>
    <submittedName>
        <fullName evidence="2">Polysaccharide lyase</fullName>
    </submittedName>
</protein>
<keyword evidence="3" id="KW-1185">Reference proteome</keyword>
<gene>
    <name evidence="2" type="ORF">KI659_09515</name>
</gene>
<dbReference type="AlphaFoldDB" id="A0AAP2CGL4"/>
<dbReference type="Gene3D" id="2.60.120.200">
    <property type="match status" value="1"/>
</dbReference>
<feature type="region of interest" description="Disordered" evidence="1">
    <location>
        <begin position="272"/>
        <end position="309"/>
    </location>
</feature>
<organism evidence="2 3">
    <name type="scientific">Litoribacter ruber</name>
    <dbReference type="NCBI Taxonomy" id="702568"/>
    <lineage>
        <taxon>Bacteria</taxon>
        <taxon>Pseudomonadati</taxon>
        <taxon>Bacteroidota</taxon>
        <taxon>Cytophagia</taxon>
        <taxon>Cytophagales</taxon>
        <taxon>Cyclobacteriaceae</taxon>
        <taxon>Litoribacter</taxon>
    </lineage>
</organism>
<dbReference type="PROSITE" id="PS51257">
    <property type="entry name" value="PROKAR_LIPOPROTEIN"/>
    <property type="match status" value="1"/>
</dbReference>
<dbReference type="Proteomes" id="UP001319104">
    <property type="component" value="Unassembled WGS sequence"/>
</dbReference>
<proteinExistence type="predicted"/>
<reference evidence="2 3" key="1">
    <citation type="submission" date="2021-05" db="EMBL/GenBank/DDBJ databases">
        <authorList>
            <person name="Zhang Z.D."/>
            <person name="Osman G."/>
        </authorList>
    </citation>
    <scope>NUCLEOTIDE SEQUENCE [LARGE SCALE GENOMIC DNA]</scope>
    <source>
        <strain evidence="2 3">KCTC 32217</strain>
    </source>
</reference>
<sequence>MQSLRSKFTLFVGLSILGLATVSCDTTGHGEFSEEMTALRSTSANVLLQEDFLGSNPFGQVHKQFGTNHAFNVVEDPRDRSNKAGRFELRKNDPITSNGKRSEVLFPAQDNKDRWYSYSVFLPSSGFRTDRDNDIITQWHQAGGGSPATTVRVQNDRFLVKSGNTKESRKDFDLGVATKDVWHDFVFHIVHSPNSDGLVEVWHNGKKILSQKGGNMYPLEMPRWKVGIYKASWANRNTDTDVRVLMFDNIKVGNQRADLTEMLVGTLTAVGNAASNNTSSNSNSTVSSGSTSTSSNETTSRPSRRRWWR</sequence>
<dbReference type="Pfam" id="PF14099">
    <property type="entry name" value="Polysacc_lyase"/>
    <property type="match status" value="1"/>
</dbReference>
<dbReference type="RefSeq" id="WP_213945111.1">
    <property type="nucleotide sequence ID" value="NZ_JAHBGI010000001.1"/>
</dbReference>
<accession>A0AAP2CGL4</accession>
<name>A0AAP2CGL4_9BACT</name>
<comment type="caution">
    <text evidence="2">The sequence shown here is derived from an EMBL/GenBank/DDBJ whole genome shotgun (WGS) entry which is preliminary data.</text>
</comment>